<name>A0A1L9QQK3_9CYAN</name>
<comment type="caution">
    <text evidence="1">The sequence shown here is derived from an EMBL/GenBank/DDBJ whole genome shotgun (WGS) entry which is preliminary data.</text>
</comment>
<evidence type="ECO:0000313" key="1">
    <source>
        <dbReference type="EMBL" id="OJJ24912.1"/>
    </source>
</evidence>
<reference evidence="1" key="1">
    <citation type="submission" date="2016-10" db="EMBL/GenBank/DDBJ databases">
        <title>CRISPR-Cas defence system in Roseofilum reptotaenium: evidence of a bacteriophage-cyanobacterium arms race in the coral black band disease.</title>
        <authorList>
            <person name="Buerger P."/>
            <person name="Wood-Charlson E.M."/>
            <person name="Weynberg K.D."/>
            <person name="Willis B."/>
            <person name="Van Oppen M.J."/>
        </authorList>
    </citation>
    <scope>NUCLEOTIDE SEQUENCE [LARGE SCALE GENOMIC DNA]</scope>
    <source>
        <strain evidence="1">AO1-A</strain>
    </source>
</reference>
<dbReference type="Proteomes" id="UP000183940">
    <property type="component" value="Unassembled WGS sequence"/>
</dbReference>
<dbReference type="STRING" id="1925591.BI308_14475"/>
<protein>
    <submittedName>
        <fullName evidence="1">ATPase involved in DNA repair</fullName>
    </submittedName>
</protein>
<proteinExistence type="predicted"/>
<evidence type="ECO:0000313" key="2">
    <source>
        <dbReference type="Proteomes" id="UP000183940"/>
    </source>
</evidence>
<dbReference type="EMBL" id="MLAW01000024">
    <property type="protein sequence ID" value="OJJ24912.1"/>
    <property type="molecule type" value="Genomic_DNA"/>
</dbReference>
<dbReference type="AlphaFoldDB" id="A0A1L9QQK3"/>
<sequence>MKELVEQIFTTIFELLWQQLQNSTQAGQRNCREVAHRLATEVTRICVESQRIQMSGEVEEWAKKLAQLRLKQCLHYYQQGSVKGRQDLHSTLAAIVYGYINLSYRSASYAARTTLIEDFLQAFYLEAFNAFRRETELPLTYHPKTRLDIAEFMAFAERYAKRRIRLKGNRSQQLIILRAQTFSQQQPPEELVDIETASEGGSSDSNSEWSSPALSQVRKAISNQVQIPEADEITEKVVQMLLEYLEERSQQKCADYFVFRLLDLTTSQIEWILEITPRERDYLQQRFKYHLERFALGPHWQLVHEWLEASLEQNLGLMPQEWEIFTNKLTEEQRKHLNLKQDRVDDEAIANQLDCTLTQIQKRWIKILAKAWAIRNA</sequence>
<gene>
    <name evidence="1" type="ORF">BI308_14475</name>
</gene>
<accession>A0A1L9QQK3</accession>
<keyword evidence="2" id="KW-1185">Reference proteome</keyword>
<organism evidence="1 2">
    <name type="scientific">Roseofilum reptotaenium AO1-A</name>
    <dbReference type="NCBI Taxonomy" id="1925591"/>
    <lineage>
        <taxon>Bacteria</taxon>
        <taxon>Bacillati</taxon>
        <taxon>Cyanobacteriota</taxon>
        <taxon>Cyanophyceae</taxon>
        <taxon>Desertifilales</taxon>
        <taxon>Desertifilaceae</taxon>
        <taxon>Roseofilum</taxon>
    </lineage>
</organism>